<sequence length="359" mass="39446">MHRVQVELGERSYPIRIDAGLLQQAGLGISDYPQIVIISNDTIAPLYLTAAEQLFAGCTVKHFLLPDGEAYKTLDQFSRIMTFLLEQRFPRDGLLVALGGGVVGDITGFAAACYQRGVDFIQIPTTLLSQVDSSVGGKTAVNHPLGKNMIGAFKQPQQVLIDTDVLSTLPAREFSAGMAEVIKYALIADADFFSFLEQQATAIRQLEPGALAQVIRHCCQMKADIVAADETEQGKRALLNLGHTFGHAIEAWLGYGHWLHGEAVAAGMMMAARLSEHRGWLTLDEVARIQALLQQFDLPVEPPSGMQIADFLPFMKTDKKVRAGRMRFVLPVSFGYSELIDDVTEPELLSVFSECRHRA</sequence>
<evidence type="ECO:0000256" key="8">
    <source>
        <dbReference type="ARBA" id="ARBA00017684"/>
    </source>
</evidence>
<dbReference type="GO" id="GO:0003856">
    <property type="term" value="F:3-dehydroquinate synthase activity"/>
    <property type="evidence" value="ECO:0007669"/>
    <property type="project" value="UniProtKB-EC"/>
</dbReference>
<dbReference type="HAMAP" id="MF_00110">
    <property type="entry name" value="DHQ_synthase"/>
    <property type="match status" value="1"/>
</dbReference>
<comment type="catalytic activity">
    <reaction evidence="1 18">
        <text>7-phospho-2-dehydro-3-deoxy-D-arabino-heptonate = 3-dehydroquinate + phosphate</text>
        <dbReference type="Rhea" id="RHEA:21968"/>
        <dbReference type="ChEBI" id="CHEBI:32364"/>
        <dbReference type="ChEBI" id="CHEBI:43474"/>
        <dbReference type="ChEBI" id="CHEBI:58394"/>
        <dbReference type="EC" id="4.2.3.4"/>
    </reaction>
</comment>
<dbReference type="NCBIfam" id="TIGR01357">
    <property type="entry name" value="aroB"/>
    <property type="match status" value="1"/>
</dbReference>
<evidence type="ECO:0000256" key="10">
    <source>
        <dbReference type="ARBA" id="ARBA00022605"/>
    </source>
</evidence>
<evidence type="ECO:0000256" key="16">
    <source>
        <dbReference type="ARBA" id="ARBA00023239"/>
    </source>
</evidence>
<protein>
    <recommendedName>
        <fullName evidence="8 18">3-dehydroquinate synthase</fullName>
        <shortName evidence="18">DHQS</shortName>
        <ecNumber evidence="7 18">4.2.3.4</ecNumber>
    </recommendedName>
</protein>
<dbReference type="InterPro" id="IPR030960">
    <property type="entry name" value="DHQS/DOIS_N"/>
</dbReference>
<keyword evidence="14 18" id="KW-0520">NAD</keyword>
<comment type="similarity">
    <text evidence="6 18">Belongs to the sugar phosphate cyclases superfamily. Dehydroquinate synthase family.</text>
</comment>
<dbReference type="RefSeq" id="WP_305944067.1">
    <property type="nucleotide sequence ID" value="NZ_JAUZVY010000001.1"/>
</dbReference>
<evidence type="ECO:0000256" key="11">
    <source>
        <dbReference type="ARBA" id="ARBA00022723"/>
    </source>
</evidence>
<dbReference type="Gene3D" id="3.40.50.1970">
    <property type="match status" value="1"/>
</dbReference>
<keyword evidence="9 18" id="KW-0963">Cytoplasm</keyword>
<evidence type="ECO:0000256" key="3">
    <source>
        <dbReference type="ARBA" id="ARBA00003485"/>
    </source>
</evidence>
<keyword evidence="17 18" id="KW-0170">Cobalt</keyword>
<keyword evidence="11 18" id="KW-0479">Metal-binding</keyword>
<feature type="binding site" evidence="18">
    <location>
        <position position="147"/>
    </location>
    <ligand>
        <name>NAD(+)</name>
        <dbReference type="ChEBI" id="CHEBI:57540"/>
    </ligand>
</feature>
<feature type="domain" description="3-dehydroquinate synthase N-terminal" evidence="19">
    <location>
        <begin position="63"/>
        <end position="175"/>
    </location>
</feature>
<keyword evidence="15 18" id="KW-0057">Aromatic amino acid biosynthesis</keyword>
<keyword evidence="16 18" id="KW-0456">Lyase</keyword>
<keyword evidence="12 18" id="KW-0547">Nucleotide-binding</keyword>
<keyword evidence="22" id="KW-1185">Reference proteome</keyword>
<evidence type="ECO:0000256" key="1">
    <source>
        <dbReference type="ARBA" id="ARBA00001393"/>
    </source>
</evidence>
<dbReference type="Pfam" id="PF01761">
    <property type="entry name" value="DHQ_synthase"/>
    <property type="match status" value="1"/>
</dbReference>
<evidence type="ECO:0000256" key="4">
    <source>
        <dbReference type="ARBA" id="ARBA00004496"/>
    </source>
</evidence>
<dbReference type="InterPro" id="IPR016037">
    <property type="entry name" value="DHQ_synth_AroB"/>
</dbReference>
<evidence type="ECO:0000256" key="18">
    <source>
        <dbReference type="HAMAP-Rule" id="MF_00110"/>
    </source>
</evidence>
<evidence type="ECO:0000256" key="6">
    <source>
        <dbReference type="ARBA" id="ARBA00005412"/>
    </source>
</evidence>
<comment type="caution">
    <text evidence="21">The sequence shown here is derived from an EMBL/GenBank/DDBJ whole genome shotgun (WGS) entry which is preliminary data.</text>
</comment>
<dbReference type="PIRSF" id="PIRSF001455">
    <property type="entry name" value="DHQ_synth"/>
    <property type="match status" value="1"/>
</dbReference>
<dbReference type="Pfam" id="PF24621">
    <property type="entry name" value="DHQS_C"/>
    <property type="match status" value="1"/>
</dbReference>
<evidence type="ECO:0000259" key="19">
    <source>
        <dbReference type="Pfam" id="PF01761"/>
    </source>
</evidence>
<feature type="domain" description="3-dehydroquinate synthase C-terminal" evidence="20">
    <location>
        <begin position="177"/>
        <end position="321"/>
    </location>
</feature>
<comment type="subcellular location">
    <subcellularLocation>
        <location evidence="4 18">Cytoplasm</location>
    </subcellularLocation>
</comment>
<dbReference type="PANTHER" id="PTHR43622:SF7">
    <property type="entry name" value="3-DEHYDROQUINATE SYNTHASE, CHLOROPLASTIC"/>
    <property type="match status" value="1"/>
</dbReference>
<feature type="binding site" evidence="18">
    <location>
        <position position="260"/>
    </location>
    <ligand>
        <name>Zn(2+)</name>
        <dbReference type="ChEBI" id="CHEBI:29105"/>
    </ligand>
</feature>
<comment type="cofactor">
    <cofactor evidence="2 18">
        <name>NAD(+)</name>
        <dbReference type="ChEBI" id="CHEBI:57540"/>
    </cofactor>
</comment>
<feature type="binding site" evidence="18">
    <location>
        <begin position="101"/>
        <end position="105"/>
    </location>
    <ligand>
        <name>NAD(+)</name>
        <dbReference type="ChEBI" id="CHEBI:57540"/>
    </ligand>
</feature>
<comment type="pathway">
    <text evidence="5 18">Metabolic intermediate biosynthesis; chorismate biosynthesis; chorismate from D-erythrose 4-phosphate and phosphoenolpyruvate: step 2/7.</text>
</comment>
<feature type="binding site" evidence="18">
    <location>
        <position position="138"/>
    </location>
    <ligand>
        <name>NAD(+)</name>
        <dbReference type="ChEBI" id="CHEBI:57540"/>
    </ligand>
</feature>
<gene>
    <name evidence="18 21" type="primary">aroB</name>
    <name evidence="21" type="ORF">Q3O59_02380</name>
</gene>
<evidence type="ECO:0000256" key="12">
    <source>
        <dbReference type="ARBA" id="ARBA00022741"/>
    </source>
</evidence>
<proteinExistence type="inferred from homology"/>
<evidence type="ECO:0000256" key="15">
    <source>
        <dbReference type="ARBA" id="ARBA00023141"/>
    </source>
</evidence>
<evidence type="ECO:0000256" key="13">
    <source>
        <dbReference type="ARBA" id="ARBA00022833"/>
    </source>
</evidence>
<accession>A0ABT9GLN7</accession>
<dbReference type="CDD" id="cd08195">
    <property type="entry name" value="DHQS"/>
    <property type="match status" value="1"/>
</dbReference>
<keyword evidence="10 18" id="KW-0028">Amino-acid biosynthesis</keyword>
<dbReference type="EMBL" id="JAUZVY010000001">
    <property type="protein sequence ID" value="MDP4527880.1"/>
    <property type="molecule type" value="Genomic_DNA"/>
</dbReference>
<dbReference type="PANTHER" id="PTHR43622">
    <property type="entry name" value="3-DEHYDROQUINATE SYNTHASE"/>
    <property type="match status" value="1"/>
</dbReference>
<evidence type="ECO:0000256" key="9">
    <source>
        <dbReference type="ARBA" id="ARBA00022490"/>
    </source>
</evidence>
<evidence type="ECO:0000256" key="7">
    <source>
        <dbReference type="ARBA" id="ARBA00013031"/>
    </source>
</evidence>
<dbReference type="InterPro" id="IPR030963">
    <property type="entry name" value="DHQ_synth_fam"/>
</dbReference>
<comment type="function">
    <text evidence="3 18">Catalyzes the conversion of 3-deoxy-D-arabino-heptulosonate 7-phosphate (DAHP) to dehydroquinate (DHQ).</text>
</comment>
<organism evidence="21 22">
    <name type="scientific">Alkalimonas delamerensis</name>
    <dbReference type="NCBI Taxonomy" id="265981"/>
    <lineage>
        <taxon>Bacteria</taxon>
        <taxon>Pseudomonadati</taxon>
        <taxon>Pseudomonadota</taxon>
        <taxon>Gammaproteobacteria</taxon>
        <taxon>Alkalimonas</taxon>
    </lineage>
</organism>
<dbReference type="Proteomes" id="UP001236258">
    <property type="component" value="Unassembled WGS sequence"/>
</dbReference>
<feature type="binding site" evidence="18">
    <location>
        <begin position="67"/>
        <end position="72"/>
    </location>
    <ligand>
        <name>NAD(+)</name>
        <dbReference type="ChEBI" id="CHEBI:57540"/>
    </ligand>
</feature>
<dbReference type="InterPro" id="IPR056179">
    <property type="entry name" value="DHQS_C"/>
</dbReference>
<feature type="binding site" evidence="18">
    <location>
        <position position="180"/>
    </location>
    <ligand>
        <name>Zn(2+)</name>
        <dbReference type="ChEBI" id="CHEBI:29105"/>
    </ligand>
</feature>
<evidence type="ECO:0000256" key="14">
    <source>
        <dbReference type="ARBA" id="ARBA00023027"/>
    </source>
</evidence>
<evidence type="ECO:0000256" key="2">
    <source>
        <dbReference type="ARBA" id="ARBA00001911"/>
    </source>
</evidence>
<feature type="binding site" evidence="18">
    <location>
        <position position="243"/>
    </location>
    <ligand>
        <name>Zn(2+)</name>
        <dbReference type="ChEBI" id="CHEBI:29105"/>
    </ligand>
</feature>
<comment type="cofactor">
    <cofactor evidence="18">
        <name>Co(2+)</name>
        <dbReference type="ChEBI" id="CHEBI:48828"/>
    </cofactor>
    <cofactor evidence="18">
        <name>Zn(2+)</name>
        <dbReference type="ChEBI" id="CHEBI:29105"/>
    </cofactor>
    <text evidence="18">Binds 1 divalent metal cation per subunit. Can use either Co(2+) or Zn(2+).</text>
</comment>
<evidence type="ECO:0000313" key="22">
    <source>
        <dbReference type="Proteomes" id="UP001236258"/>
    </source>
</evidence>
<comment type="caution">
    <text evidence="18">Lacks conserved residue(s) required for the propagation of feature annotation.</text>
</comment>
<evidence type="ECO:0000259" key="20">
    <source>
        <dbReference type="Pfam" id="PF24621"/>
    </source>
</evidence>
<feature type="binding site" evidence="18">
    <location>
        <begin position="125"/>
        <end position="126"/>
    </location>
    <ligand>
        <name>NAD(+)</name>
        <dbReference type="ChEBI" id="CHEBI:57540"/>
    </ligand>
</feature>
<dbReference type="InterPro" id="IPR050071">
    <property type="entry name" value="Dehydroquinate_synthase"/>
</dbReference>
<keyword evidence="13 18" id="KW-0862">Zinc</keyword>
<name>A0ABT9GLN7_9GAMM</name>
<evidence type="ECO:0000313" key="21">
    <source>
        <dbReference type="EMBL" id="MDP4527880.1"/>
    </source>
</evidence>
<reference evidence="21 22" key="1">
    <citation type="submission" date="2023-08" db="EMBL/GenBank/DDBJ databases">
        <authorList>
            <person name="Joshi A."/>
            <person name="Thite S."/>
        </authorList>
    </citation>
    <scope>NUCLEOTIDE SEQUENCE [LARGE SCALE GENOMIC DNA]</scope>
    <source>
        <strain evidence="21 22">1E1</strain>
    </source>
</reference>
<evidence type="ECO:0000256" key="17">
    <source>
        <dbReference type="ARBA" id="ARBA00023285"/>
    </source>
</evidence>
<dbReference type="EC" id="4.2.3.4" evidence="7 18"/>
<dbReference type="SUPFAM" id="SSF56796">
    <property type="entry name" value="Dehydroquinate synthase-like"/>
    <property type="match status" value="1"/>
</dbReference>
<evidence type="ECO:0000256" key="5">
    <source>
        <dbReference type="ARBA" id="ARBA00004661"/>
    </source>
</evidence>
<dbReference type="Gene3D" id="1.20.1090.10">
    <property type="entry name" value="Dehydroquinate synthase-like - alpha domain"/>
    <property type="match status" value="1"/>
</dbReference>